<protein>
    <recommendedName>
        <fullName evidence="2 5">peptidylprolyl isomerase</fullName>
        <ecNumber evidence="2 5">5.2.1.8</ecNumber>
    </recommendedName>
</protein>
<feature type="domain" description="PPIase FKBP-type" evidence="6">
    <location>
        <begin position="109"/>
        <end position="212"/>
    </location>
</feature>
<sequence length="212" mass="23696">MEARALQSRFRFSRLSSTPRLCDTHPHQCKVDVPESLPERFHSLTVKKVLRRSVVQFLGLNSILFNVCTVTAATMPETIESDVVRTLELASGVRIQDIIEGEGREAHEGDLVEINYVCRRSNGYFVHSTVDQLSGESTPIVLPLDDKQIIKGLKEVITGMRAGGKRRALIPPSVGYISKNLKPIPEEFGPRRSLLSHANEPLVFEVQLLKVL</sequence>
<comment type="caution">
    <text evidence="7">The sequence shown here is derived from an EMBL/GenBank/DDBJ whole genome shotgun (WGS) entry which is preliminary data.</text>
</comment>
<evidence type="ECO:0000259" key="6">
    <source>
        <dbReference type="PROSITE" id="PS50059"/>
    </source>
</evidence>
<keyword evidence="4 5" id="KW-0413">Isomerase</keyword>
<evidence type="ECO:0000256" key="1">
    <source>
        <dbReference type="ARBA" id="ARBA00000971"/>
    </source>
</evidence>
<dbReference type="SUPFAM" id="SSF54534">
    <property type="entry name" value="FKBP-like"/>
    <property type="match status" value="1"/>
</dbReference>
<evidence type="ECO:0000256" key="4">
    <source>
        <dbReference type="ARBA" id="ARBA00023235"/>
    </source>
</evidence>
<dbReference type="EC" id="5.2.1.8" evidence="2 5"/>
<gene>
    <name evidence="7" type="ORF">DM860_012477</name>
</gene>
<comment type="catalytic activity">
    <reaction evidence="1 5">
        <text>[protein]-peptidylproline (omega=180) = [protein]-peptidylproline (omega=0)</text>
        <dbReference type="Rhea" id="RHEA:16237"/>
        <dbReference type="Rhea" id="RHEA-COMP:10747"/>
        <dbReference type="Rhea" id="RHEA-COMP:10748"/>
        <dbReference type="ChEBI" id="CHEBI:83833"/>
        <dbReference type="ChEBI" id="CHEBI:83834"/>
        <dbReference type="EC" id="5.2.1.8"/>
    </reaction>
</comment>
<dbReference type="AlphaFoldDB" id="A0A328DCX6"/>
<accession>A0A328DCX6</accession>
<dbReference type="PANTHER" id="PTHR43811:SF26">
    <property type="entry name" value="PEPTIDYL-PROLYL CIS-TRANS ISOMERASE FKBP16-1, CHLOROPLASTIC"/>
    <property type="match status" value="1"/>
</dbReference>
<proteinExistence type="predicted"/>
<evidence type="ECO:0000313" key="7">
    <source>
        <dbReference type="EMBL" id="RAL43336.1"/>
    </source>
</evidence>
<dbReference type="EMBL" id="NQVE01000156">
    <property type="protein sequence ID" value="RAL43336.1"/>
    <property type="molecule type" value="Genomic_DNA"/>
</dbReference>
<dbReference type="GO" id="GO:0003755">
    <property type="term" value="F:peptidyl-prolyl cis-trans isomerase activity"/>
    <property type="evidence" value="ECO:0007669"/>
    <property type="project" value="UniProtKB-KW"/>
</dbReference>
<reference evidence="7 8" key="1">
    <citation type="submission" date="2018-06" db="EMBL/GenBank/DDBJ databases">
        <title>The Genome of Cuscuta australis (Dodder) Provides Insight into the Evolution of Plant Parasitism.</title>
        <authorList>
            <person name="Liu H."/>
        </authorList>
    </citation>
    <scope>NUCLEOTIDE SEQUENCE [LARGE SCALE GENOMIC DNA]</scope>
    <source>
        <strain evidence="8">cv. Yunnan</strain>
        <tissue evidence="7">Vines</tissue>
    </source>
</reference>
<evidence type="ECO:0000256" key="3">
    <source>
        <dbReference type="ARBA" id="ARBA00023110"/>
    </source>
</evidence>
<dbReference type="Pfam" id="PF00254">
    <property type="entry name" value="FKBP_C"/>
    <property type="match status" value="1"/>
</dbReference>
<keyword evidence="8" id="KW-1185">Reference proteome</keyword>
<name>A0A328DCX6_9ASTE</name>
<organism evidence="7 8">
    <name type="scientific">Cuscuta australis</name>
    <dbReference type="NCBI Taxonomy" id="267555"/>
    <lineage>
        <taxon>Eukaryota</taxon>
        <taxon>Viridiplantae</taxon>
        <taxon>Streptophyta</taxon>
        <taxon>Embryophyta</taxon>
        <taxon>Tracheophyta</taxon>
        <taxon>Spermatophyta</taxon>
        <taxon>Magnoliopsida</taxon>
        <taxon>eudicotyledons</taxon>
        <taxon>Gunneridae</taxon>
        <taxon>Pentapetalae</taxon>
        <taxon>asterids</taxon>
        <taxon>lamiids</taxon>
        <taxon>Solanales</taxon>
        <taxon>Convolvulaceae</taxon>
        <taxon>Cuscuteae</taxon>
        <taxon>Cuscuta</taxon>
        <taxon>Cuscuta subgen. Grammica</taxon>
        <taxon>Cuscuta sect. Cleistogrammica</taxon>
    </lineage>
</organism>
<keyword evidence="3 5" id="KW-0697">Rotamase</keyword>
<dbReference type="Proteomes" id="UP000249390">
    <property type="component" value="Unassembled WGS sequence"/>
</dbReference>
<evidence type="ECO:0000256" key="2">
    <source>
        <dbReference type="ARBA" id="ARBA00013194"/>
    </source>
</evidence>
<dbReference type="InterPro" id="IPR046357">
    <property type="entry name" value="PPIase_dom_sf"/>
</dbReference>
<evidence type="ECO:0000313" key="8">
    <source>
        <dbReference type="Proteomes" id="UP000249390"/>
    </source>
</evidence>
<dbReference type="Gene3D" id="3.10.50.40">
    <property type="match status" value="1"/>
</dbReference>
<dbReference type="PROSITE" id="PS50059">
    <property type="entry name" value="FKBP_PPIASE"/>
    <property type="match status" value="1"/>
</dbReference>
<evidence type="ECO:0000256" key="5">
    <source>
        <dbReference type="PROSITE-ProRule" id="PRU00277"/>
    </source>
</evidence>
<dbReference type="InterPro" id="IPR001179">
    <property type="entry name" value="PPIase_FKBP_dom"/>
</dbReference>
<dbReference type="PANTHER" id="PTHR43811">
    <property type="entry name" value="FKBP-TYPE PEPTIDYL-PROLYL CIS-TRANS ISOMERASE FKPA"/>
    <property type="match status" value="1"/>
</dbReference>